<keyword evidence="1" id="KW-0732">Signal</keyword>
<evidence type="ECO:0000313" key="2">
    <source>
        <dbReference type="EMBL" id="SDY26850.1"/>
    </source>
</evidence>
<name>A0A1H3IGM1_9RHOB</name>
<dbReference type="OrthoDB" id="9792179at2"/>
<dbReference type="Proteomes" id="UP000199286">
    <property type="component" value="Unassembled WGS sequence"/>
</dbReference>
<dbReference type="Pfam" id="PF06707">
    <property type="entry name" value="DUF1194"/>
    <property type="match status" value="1"/>
</dbReference>
<proteinExistence type="predicted"/>
<evidence type="ECO:0000313" key="3">
    <source>
        <dbReference type="Proteomes" id="UP000199286"/>
    </source>
</evidence>
<protein>
    <submittedName>
        <fullName evidence="2">Ca-activated chloride channel family protein</fullName>
    </submittedName>
</protein>
<dbReference type="EMBL" id="FNPF01000005">
    <property type="protein sequence ID" value="SDY26850.1"/>
    <property type="molecule type" value="Genomic_DNA"/>
</dbReference>
<dbReference type="RefSeq" id="WP_089882047.1">
    <property type="nucleotide sequence ID" value="NZ_FNPF01000005.1"/>
</dbReference>
<keyword evidence="3" id="KW-1185">Reference proteome</keyword>
<evidence type="ECO:0000256" key="1">
    <source>
        <dbReference type="SAM" id="SignalP"/>
    </source>
</evidence>
<organism evidence="2 3">
    <name type="scientific">Citreimonas salinaria</name>
    <dbReference type="NCBI Taxonomy" id="321339"/>
    <lineage>
        <taxon>Bacteria</taxon>
        <taxon>Pseudomonadati</taxon>
        <taxon>Pseudomonadota</taxon>
        <taxon>Alphaproteobacteria</taxon>
        <taxon>Rhodobacterales</taxon>
        <taxon>Roseobacteraceae</taxon>
        <taxon>Citreimonas</taxon>
    </lineage>
</organism>
<dbReference type="InterPro" id="IPR010607">
    <property type="entry name" value="DUF1194"/>
</dbReference>
<dbReference type="SUPFAM" id="SSF53300">
    <property type="entry name" value="vWA-like"/>
    <property type="match status" value="1"/>
</dbReference>
<dbReference type="AlphaFoldDB" id="A0A1H3IGM1"/>
<feature type="signal peptide" evidence="1">
    <location>
        <begin position="1"/>
        <end position="18"/>
    </location>
</feature>
<gene>
    <name evidence="2" type="ORF">SAMN05444340_10557</name>
</gene>
<feature type="chain" id="PRO_5011661927" evidence="1">
    <location>
        <begin position="19"/>
        <end position="231"/>
    </location>
</feature>
<dbReference type="STRING" id="321339.SAMN05444340_10557"/>
<accession>A0A1H3IGM1</accession>
<dbReference type="Gene3D" id="3.40.50.410">
    <property type="entry name" value="von Willebrand factor, type A domain"/>
    <property type="match status" value="1"/>
</dbReference>
<dbReference type="InterPro" id="IPR036465">
    <property type="entry name" value="vWFA_dom_sf"/>
</dbReference>
<reference evidence="2 3" key="1">
    <citation type="submission" date="2016-10" db="EMBL/GenBank/DDBJ databases">
        <authorList>
            <person name="de Groot N.N."/>
        </authorList>
    </citation>
    <scope>NUCLEOTIDE SEQUENCE [LARGE SCALE GENOMIC DNA]</scope>
    <source>
        <strain evidence="2 3">DSM 26880</strain>
    </source>
</reference>
<sequence>MLRAIGLCWLVSAGQALACQTALMLSMDVSNSVDAGEYRLQADGLAAALRDPAIAEILVRDRVALAVMQWSGPDMQALTLPWTQMLGHAQVESFAAAARAMPRAFLLSDTAPAEALDFALRQFRDAPDCARRIVDVSGDGTPNAGGEIGQARRRAERAGITVNGLAIEGIGVAITNFYRRSVVTGDGFVVTARGHRDYARAIRLKILRELARVVSRAGAVPGPFRASNPRG</sequence>